<feature type="repeat" description="TPR" evidence="2">
    <location>
        <begin position="139"/>
        <end position="172"/>
    </location>
</feature>
<dbReference type="SMART" id="SM00862">
    <property type="entry name" value="Trans_reg_C"/>
    <property type="match status" value="1"/>
</dbReference>
<name>A0A7W7S1E1_9ACTN</name>
<comment type="caution">
    <text evidence="5">The sequence shown here is derived from an EMBL/GenBank/DDBJ whole genome shotgun (WGS) entry which is preliminary data.</text>
</comment>
<evidence type="ECO:0000256" key="1">
    <source>
        <dbReference type="ARBA" id="ARBA00023125"/>
    </source>
</evidence>
<dbReference type="InterPro" id="IPR016032">
    <property type="entry name" value="Sig_transdc_resp-reg_C-effctor"/>
</dbReference>
<dbReference type="AlphaFoldDB" id="A0A7W7S1E1"/>
<keyword evidence="1 3" id="KW-0238">DNA-binding</keyword>
<evidence type="ECO:0000313" key="5">
    <source>
        <dbReference type="EMBL" id="MBB4942154.1"/>
    </source>
</evidence>
<proteinExistence type="predicted"/>
<feature type="domain" description="OmpR/PhoB-type" evidence="4">
    <location>
        <begin position="1"/>
        <end position="90"/>
    </location>
</feature>
<dbReference type="Gene3D" id="1.25.40.10">
    <property type="entry name" value="Tetratricopeptide repeat domain"/>
    <property type="match status" value="2"/>
</dbReference>
<evidence type="ECO:0000259" key="4">
    <source>
        <dbReference type="PROSITE" id="PS51755"/>
    </source>
</evidence>
<dbReference type="Proteomes" id="UP000534286">
    <property type="component" value="Unassembled WGS sequence"/>
</dbReference>
<keyword evidence="2" id="KW-0802">TPR repeat</keyword>
<protein>
    <submittedName>
        <fullName evidence="5">Tetratricopeptide (TPR) repeat protein</fullName>
    </submittedName>
</protein>
<dbReference type="GO" id="GO:0003677">
    <property type="term" value="F:DNA binding"/>
    <property type="evidence" value="ECO:0007669"/>
    <property type="project" value="UniProtKB-UniRule"/>
</dbReference>
<dbReference type="SMART" id="SM00028">
    <property type="entry name" value="TPR"/>
    <property type="match status" value="4"/>
</dbReference>
<reference evidence="5 6" key="1">
    <citation type="submission" date="2020-08" db="EMBL/GenBank/DDBJ databases">
        <title>Sequencing the genomes of 1000 actinobacteria strains.</title>
        <authorList>
            <person name="Klenk H.-P."/>
        </authorList>
    </citation>
    <scope>NUCLEOTIDE SEQUENCE [LARGE SCALE GENOMIC DNA]</scope>
    <source>
        <strain evidence="5 6">DSM 43023</strain>
    </source>
</reference>
<dbReference type="PANTHER" id="PTHR10098">
    <property type="entry name" value="RAPSYN-RELATED"/>
    <property type="match status" value="1"/>
</dbReference>
<evidence type="ECO:0000256" key="3">
    <source>
        <dbReference type="PROSITE-ProRule" id="PRU01091"/>
    </source>
</evidence>
<evidence type="ECO:0000313" key="6">
    <source>
        <dbReference type="Proteomes" id="UP000534286"/>
    </source>
</evidence>
<organism evidence="5 6">
    <name type="scientific">Streptosporangium album</name>
    <dbReference type="NCBI Taxonomy" id="47479"/>
    <lineage>
        <taxon>Bacteria</taxon>
        <taxon>Bacillati</taxon>
        <taxon>Actinomycetota</taxon>
        <taxon>Actinomycetes</taxon>
        <taxon>Streptosporangiales</taxon>
        <taxon>Streptosporangiaceae</taxon>
        <taxon>Streptosporangium</taxon>
    </lineage>
</organism>
<dbReference type="EMBL" id="JACHJU010000003">
    <property type="protein sequence ID" value="MBB4942154.1"/>
    <property type="molecule type" value="Genomic_DNA"/>
</dbReference>
<dbReference type="PROSITE" id="PS51755">
    <property type="entry name" value="OMPR_PHOB"/>
    <property type="match status" value="1"/>
</dbReference>
<dbReference type="PROSITE" id="PS50005">
    <property type="entry name" value="TPR"/>
    <property type="match status" value="2"/>
</dbReference>
<gene>
    <name evidence="5" type="ORF">FHR32_006540</name>
</gene>
<dbReference type="GO" id="GO:0000160">
    <property type="term" value="P:phosphorelay signal transduction system"/>
    <property type="evidence" value="ECO:0007669"/>
    <property type="project" value="InterPro"/>
</dbReference>
<dbReference type="InterPro" id="IPR001867">
    <property type="entry name" value="OmpR/PhoB-type_DNA-bd"/>
</dbReference>
<dbReference type="GO" id="GO:0006355">
    <property type="term" value="P:regulation of DNA-templated transcription"/>
    <property type="evidence" value="ECO:0007669"/>
    <property type="project" value="InterPro"/>
</dbReference>
<dbReference type="Gene3D" id="1.10.10.10">
    <property type="entry name" value="Winged helix-like DNA-binding domain superfamily/Winged helix DNA-binding domain"/>
    <property type="match status" value="1"/>
</dbReference>
<keyword evidence="6" id="KW-1185">Reference proteome</keyword>
<dbReference type="InterPro" id="IPR011990">
    <property type="entry name" value="TPR-like_helical_dom_sf"/>
</dbReference>
<dbReference type="Pfam" id="PF13424">
    <property type="entry name" value="TPR_12"/>
    <property type="match status" value="2"/>
</dbReference>
<dbReference type="Pfam" id="PF00486">
    <property type="entry name" value="Trans_reg_C"/>
    <property type="match status" value="1"/>
</dbReference>
<dbReference type="PROSITE" id="PS50293">
    <property type="entry name" value="TPR_REGION"/>
    <property type="match status" value="1"/>
</dbReference>
<dbReference type="RefSeq" id="WP_184758174.1">
    <property type="nucleotide sequence ID" value="NZ_BAABEK010000003.1"/>
</dbReference>
<evidence type="ECO:0000256" key="2">
    <source>
        <dbReference type="PROSITE-ProRule" id="PRU00339"/>
    </source>
</evidence>
<feature type="repeat" description="TPR" evidence="2">
    <location>
        <begin position="179"/>
        <end position="212"/>
    </location>
</feature>
<dbReference type="SUPFAM" id="SSF46894">
    <property type="entry name" value="C-terminal effector domain of the bipartite response regulators"/>
    <property type="match status" value="1"/>
</dbReference>
<accession>A0A7W7S1E1</accession>
<feature type="DNA-binding region" description="OmpR/PhoB-type" evidence="3">
    <location>
        <begin position="1"/>
        <end position="90"/>
    </location>
</feature>
<dbReference type="InterPro" id="IPR036388">
    <property type="entry name" value="WH-like_DNA-bd_sf"/>
</dbReference>
<sequence>MDFGILGNLEIWHYDARVPLTAPKQRALLAILLVQAGQVVSTARLVDELWGTSPPSSVESTLYSLVSRLRGRLTHGPQLVREPGGYRLCLEGMTLDAHIVALRSVGTVFWLLGRYGEALTELGEALRVNESTGDDHAAGGTLNLLGIVSRHLGHLEEAVSHYERALAVHRRTGDSQGEANALNNLGVAREEQERYAEALDLYQEALALRREAGLYHRLGRHEEAFAHFARALRIRTGLGDRRGLAETHRDLGEAHADLGDAVNARPHLHSAEEIFSELGVVTRPRER</sequence>
<dbReference type="InterPro" id="IPR019734">
    <property type="entry name" value="TPR_rpt"/>
</dbReference>
<dbReference type="SUPFAM" id="SSF48452">
    <property type="entry name" value="TPR-like"/>
    <property type="match status" value="1"/>
</dbReference>